<dbReference type="InterPro" id="IPR000719">
    <property type="entry name" value="Prot_kinase_dom"/>
</dbReference>
<evidence type="ECO:0000256" key="5">
    <source>
        <dbReference type="ARBA" id="ARBA00022729"/>
    </source>
</evidence>
<gene>
    <name evidence="16" type="ORF">ACH5RR_014026</name>
</gene>
<evidence type="ECO:0000256" key="1">
    <source>
        <dbReference type="ARBA" id="ARBA00004479"/>
    </source>
</evidence>
<keyword evidence="2" id="KW-0723">Serine/threonine-protein kinase</keyword>
<dbReference type="InterPro" id="IPR008271">
    <property type="entry name" value="Ser/Thr_kinase_AS"/>
</dbReference>
<feature type="transmembrane region" description="Helical" evidence="14">
    <location>
        <begin position="74"/>
        <end position="95"/>
    </location>
</feature>
<evidence type="ECO:0000313" key="16">
    <source>
        <dbReference type="EMBL" id="KAL3525654.1"/>
    </source>
</evidence>
<dbReference type="FunFam" id="1.10.510.10:FF:000252">
    <property type="entry name" value="Receptor-like protein kinase FERONIA"/>
    <property type="match status" value="1"/>
</dbReference>
<evidence type="ECO:0000256" key="10">
    <source>
        <dbReference type="ARBA" id="ARBA00023136"/>
    </source>
</evidence>
<evidence type="ECO:0000256" key="7">
    <source>
        <dbReference type="ARBA" id="ARBA00022777"/>
    </source>
</evidence>
<evidence type="ECO:0000256" key="11">
    <source>
        <dbReference type="ARBA" id="ARBA00023180"/>
    </source>
</evidence>
<sequence>MIDPHGLTSPTMSAIPFYVDFVVDSDDSGLMNISIGPRQDSSNQTAFLNGVEIFELISLPGSSPKGSESGKKHWYVIIGSVTGGVVLMIIAVVLLRFSLKLRKGKPDEKTHDWQLMNLKAGSSYSRSTERTVNGFPFPDLNLGLKMPIGEILYATKNFDVKLIIGEGGFGKVYRGTLRDGTKVAVKRSEPGRTQGLPEFQTEVMVLSQIRHRHLVSMIGYCDEKSEMVLVYEFMQKGTLRDHLYTSKEEYSAKATPEFGLSWEKRLELCIDAANGLRYLHTGLGNSIIHRDVKSTNILLDEHYLAKVADFGISRLGPLDQSHVTTQVKGTFGYLDPEYLRCLQLTQKSDVYSFGVVLLEVLCARPTIDILLPREQVNLADWGMSCIMKGELDKIIDPFLVGKINSNSLKRFGETVEKCLKECGIDRPNMVDVLWDLEYVLQLQRSAVPKQPHEESDTDVSYNLPLPVVCRLPSHSIAVTEDEMASDARIDGSRTSASEVFSQLRMDEAR</sequence>
<keyword evidence="5" id="KW-0732">Signal</keyword>
<feature type="domain" description="Protein kinase" evidence="15">
    <location>
        <begin position="158"/>
        <end position="439"/>
    </location>
</feature>
<dbReference type="PANTHER" id="PTHR27003:SF426">
    <property type="entry name" value="RECEPTOR-LIKE PROTEIN KINASE HERK 1"/>
    <property type="match status" value="1"/>
</dbReference>
<dbReference type="Pfam" id="PF07714">
    <property type="entry name" value="PK_Tyr_Ser-Thr"/>
    <property type="match status" value="1"/>
</dbReference>
<dbReference type="PANTHER" id="PTHR27003">
    <property type="entry name" value="OS07G0166700 PROTEIN"/>
    <property type="match status" value="1"/>
</dbReference>
<evidence type="ECO:0000256" key="3">
    <source>
        <dbReference type="ARBA" id="ARBA00022679"/>
    </source>
</evidence>
<name>A0ABD3A1U0_9GENT</name>
<dbReference type="PROSITE" id="PS50011">
    <property type="entry name" value="PROTEIN_KINASE_DOM"/>
    <property type="match status" value="1"/>
</dbReference>
<protein>
    <recommendedName>
        <fullName evidence="15">Protein kinase domain-containing protein</fullName>
    </recommendedName>
</protein>
<dbReference type="Proteomes" id="UP001630127">
    <property type="component" value="Unassembled WGS sequence"/>
</dbReference>
<dbReference type="InterPro" id="IPR011009">
    <property type="entry name" value="Kinase-like_dom_sf"/>
</dbReference>
<keyword evidence="9 14" id="KW-1133">Transmembrane helix</keyword>
<dbReference type="Gene3D" id="1.10.510.10">
    <property type="entry name" value="Transferase(Phosphotransferase) domain 1"/>
    <property type="match status" value="1"/>
</dbReference>
<dbReference type="GO" id="GO:0004674">
    <property type="term" value="F:protein serine/threonine kinase activity"/>
    <property type="evidence" value="ECO:0007669"/>
    <property type="project" value="UniProtKB-KW"/>
</dbReference>
<comment type="subcellular location">
    <subcellularLocation>
        <location evidence="1">Membrane</location>
        <topology evidence="1">Single-pass type I membrane protein</topology>
    </subcellularLocation>
</comment>
<organism evidence="16 17">
    <name type="scientific">Cinchona calisaya</name>
    <dbReference type="NCBI Taxonomy" id="153742"/>
    <lineage>
        <taxon>Eukaryota</taxon>
        <taxon>Viridiplantae</taxon>
        <taxon>Streptophyta</taxon>
        <taxon>Embryophyta</taxon>
        <taxon>Tracheophyta</taxon>
        <taxon>Spermatophyta</taxon>
        <taxon>Magnoliopsida</taxon>
        <taxon>eudicotyledons</taxon>
        <taxon>Gunneridae</taxon>
        <taxon>Pentapetalae</taxon>
        <taxon>asterids</taxon>
        <taxon>lamiids</taxon>
        <taxon>Gentianales</taxon>
        <taxon>Rubiaceae</taxon>
        <taxon>Cinchonoideae</taxon>
        <taxon>Cinchoneae</taxon>
        <taxon>Cinchona</taxon>
    </lineage>
</organism>
<dbReference type="FunFam" id="3.30.200.20:FF:000039">
    <property type="entry name" value="receptor-like protein kinase FERONIA"/>
    <property type="match status" value="1"/>
</dbReference>
<evidence type="ECO:0000256" key="14">
    <source>
        <dbReference type="SAM" id="Phobius"/>
    </source>
</evidence>
<dbReference type="GO" id="GO:0005524">
    <property type="term" value="F:ATP binding"/>
    <property type="evidence" value="ECO:0007669"/>
    <property type="project" value="UniProtKB-UniRule"/>
</dbReference>
<evidence type="ECO:0000313" key="17">
    <source>
        <dbReference type="Proteomes" id="UP001630127"/>
    </source>
</evidence>
<dbReference type="InterPro" id="IPR001245">
    <property type="entry name" value="Ser-Thr/Tyr_kinase_cat_dom"/>
</dbReference>
<keyword evidence="17" id="KW-1185">Reference proteome</keyword>
<evidence type="ECO:0000259" key="15">
    <source>
        <dbReference type="PROSITE" id="PS50011"/>
    </source>
</evidence>
<evidence type="ECO:0000256" key="6">
    <source>
        <dbReference type="ARBA" id="ARBA00022741"/>
    </source>
</evidence>
<evidence type="ECO:0000256" key="4">
    <source>
        <dbReference type="ARBA" id="ARBA00022692"/>
    </source>
</evidence>
<reference evidence="16 17" key="1">
    <citation type="submission" date="2024-11" db="EMBL/GenBank/DDBJ databases">
        <title>A near-complete genome assembly of Cinchona calisaya.</title>
        <authorList>
            <person name="Lian D.C."/>
            <person name="Zhao X.W."/>
            <person name="Wei L."/>
        </authorList>
    </citation>
    <scope>NUCLEOTIDE SEQUENCE [LARGE SCALE GENOMIC DNA]</scope>
    <source>
        <tissue evidence="16">Nenye</tissue>
    </source>
</reference>
<dbReference type="InterPro" id="IPR045272">
    <property type="entry name" value="ANXUR1/2-like"/>
</dbReference>
<evidence type="ECO:0000256" key="9">
    <source>
        <dbReference type="ARBA" id="ARBA00022989"/>
    </source>
</evidence>
<evidence type="ECO:0000256" key="8">
    <source>
        <dbReference type="ARBA" id="ARBA00022840"/>
    </source>
</evidence>
<evidence type="ECO:0000256" key="13">
    <source>
        <dbReference type="SAM" id="MobiDB-lite"/>
    </source>
</evidence>
<dbReference type="Gene3D" id="3.30.200.20">
    <property type="entry name" value="Phosphorylase Kinase, domain 1"/>
    <property type="match status" value="1"/>
</dbReference>
<keyword evidence="10 14" id="KW-0472">Membrane</keyword>
<dbReference type="PROSITE" id="PS00107">
    <property type="entry name" value="PROTEIN_KINASE_ATP"/>
    <property type="match status" value="1"/>
</dbReference>
<keyword evidence="6 12" id="KW-0547">Nucleotide-binding</keyword>
<evidence type="ECO:0000256" key="2">
    <source>
        <dbReference type="ARBA" id="ARBA00022527"/>
    </source>
</evidence>
<dbReference type="EMBL" id="JBJUIK010000006">
    <property type="protein sequence ID" value="KAL3525654.1"/>
    <property type="molecule type" value="Genomic_DNA"/>
</dbReference>
<keyword evidence="11" id="KW-0325">Glycoprotein</keyword>
<feature type="binding site" evidence="12">
    <location>
        <position position="186"/>
    </location>
    <ligand>
        <name>ATP</name>
        <dbReference type="ChEBI" id="CHEBI:30616"/>
    </ligand>
</feature>
<accession>A0ABD3A1U0</accession>
<keyword evidence="3" id="KW-0808">Transferase</keyword>
<evidence type="ECO:0000256" key="12">
    <source>
        <dbReference type="PROSITE-ProRule" id="PRU10141"/>
    </source>
</evidence>
<feature type="region of interest" description="Disordered" evidence="13">
    <location>
        <begin position="482"/>
        <end position="509"/>
    </location>
</feature>
<keyword evidence="4 14" id="KW-0812">Transmembrane</keyword>
<keyword evidence="8 12" id="KW-0067">ATP-binding</keyword>
<dbReference type="CDD" id="cd14066">
    <property type="entry name" value="STKc_IRAK"/>
    <property type="match status" value="1"/>
</dbReference>
<dbReference type="InterPro" id="IPR017441">
    <property type="entry name" value="Protein_kinase_ATP_BS"/>
</dbReference>
<keyword evidence="7" id="KW-0418">Kinase</keyword>
<dbReference type="PROSITE" id="PS00108">
    <property type="entry name" value="PROTEIN_KINASE_ST"/>
    <property type="match status" value="1"/>
</dbReference>
<dbReference type="SMART" id="SM00220">
    <property type="entry name" value="S_TKc"/>
    <property type="match status" value="1"/>
</dbReference>
<proteinExistence type="predicted"/>
<dbReference type="AlphaFoldDB" id="A0ABD3A1U0"/>
<dbReference type="SUPFAM" id="SSF56112">
    <property type="entry name" value="Protein kinase-like (PK-like)"/>
    <property type="match status" value="1"/>
</dbReference>
<comment type="caution">
    <text evidence="16">The sequence shown here is derived from an EMBL/GenBank/DDBJ whole genome shotgun (WGS) entry which is preliminary data.</text>
</comment>
<dbReference type="GO" id="GO:0016020">
    <property type="term" value="C:membrane"/>
    <property type="evidence" value="ECO:0007669"/>
    <property type="project" value="UniProtKB-SubCell"/>
</dbReference>